<dbReference type="InterPro" id="IPR053165">
    <property type="entry name" value="HSI-I_assembly_Hcp1"/>
</dbReference>
<dbReference type="InterPro" id="IPR008514">
    <property type="entry name" value="T6SS_Hcp"/>
</dbReference>
<accession>A0A0H2Y9K4</accession>
<dbReference type="Pfam" id="PF05638">
    <property type="entry name" value="T6SS_HCP"/>
    <property type="match status" value="1"/>
</dbReference>
<dbReference type="NCBIfam" id="TIGR03344">
    <property type="entry name" value="VI_effect_Hcp1"/>
    <property type="match status" value="1"/>
</dbReference>
<dbReference type="Gene3D" id="2.30.110.20">
    <property type="entry name" value="Hcp1-like"/>
    <property type="match status" value="1"/>
</dbReference>
<dbReference type="Proteomes" id="UP000001971">
    <property type="component" value="Chromosome"/>
</dbReference>
<dbReference type="SUPFAM" id="SSF141452">
    <property type="entry name" value="Hcp1-like"/>
    <property type="match status" value="1"/>
</dbReference>
<evidence type="ECO:0000313" key="1">
    <source>
        <dbReference type="EMBL" id="ABG14093.1"/>
    </source>
</evidence>
<dbReference type="KEGG" id="ypa:YPA_2128"/>
<reference evidence="1 2" key="1">
    <citation type="journal article" date="2006" name="J. Bacteriol.">
        <title>Complete genome sequence of Yersinia pestis strains Antiqua and Nepal516: evidence of gene reduction in an emerging pathogen.</title>
        <authorList>
            <person name="Chain P.S."/>
            <person name="Hu P."/>
            <person name="Malfatti S.A."/>
            <person name="Radnedge L."/>
            <person name="Larimer F."/>
            <person name="Vergez L.M."/>
            <person name="Worsham P."/>
            <person name="Chu M.C."/>
            <person name="Andersen G.L."/>
        </authorList>
    </citation>
    <scope>NUCLEOTIDE SEQUENCE [LARGE SCALE GENOMIC DNA]</scope>
    <source>
        <strain evidence="1 2">Antiqua</strain>
    </source>
</reference>
<sequence length="189" mass="21180">MCLRIHMGSSYTRCFALSDIYKSAREDIMAQDMFIKIDGIEGESLDANHKNEIQVLAWNWDVAQHSNMHSGSGGGSGKASVSDFCFAHYIDKASPNLLSYCLLGKHIKNVQFVLRKAGGDPLEYLTIKFTDVIITRVDMAGSLEDETRPREEIRFSFTKMTQDYVMQNAEGHKSGVISANYDVKANMHS</sequence>
<organism evidence="1 2">
    <name type="scientific">Yersinia pestis bv. Antiqua (strain Antiqua)</name>
    <dbReference type="NCBI Taxonomy" id="360102"/>
    <lineage>
        <taxon>Bacteria</taxon>
        <taxon>Pseudomonadati</taxon>
        <taxon>Pseudomonadota</taxon>
        <taxon>Gammaproteobacteria</taxon>
        <taxon>Enterobacterales</taxon>
        <taxon>Yersiniaceae</taxon>
        <taxon>Yersinia</taxon>
    </lineage>
</organism>
<dbReference type="SMR" id="A0A0H2Y9K4"/>
<evidence type="ECO:0000313" key="2">
    <source>
        <dbReference type="Proteomes" id="UP000001971"/>
    </source>
</evidence>
<gene>
    <name evidence="1" type="ordered locus">YPA_2128</name>
</gene>
<protein>
    <recommendedName>
        <fullName evidence="3">Hcp1 family type VI secretion system effector</fullName>
    </recommendedName>
</protein>
<dbReference type="PANTHER" id="PTHR36152">
    <property type="entry name" value="CYTOPLASMIC PROTEIN-RELATED"/>
    <property type="match status" value="1"/>
</dbReference>
<dbReference type="PANTHER" id="PTHR36152:SF5">
    <property type="entry name" value="PROTEIN HCP1"/>
    <property type="match status" value="1"/>
</dbReference>
<dbReference type="EMBL" id="CP000308">
    <property type="protein sequence ID" value="ABG14093.1"/>
    <property type="molecule type" value="Genomic_DNA"/>
</dbReference>
<evidence type="ECO:0008006" key="3">
    <source>
        <dbReference type="Google" id="ProtNLM"/>
    </source>
</evidence>
<dbReference type="AlphaFoldDB" id="A0A0H2Y9K4"/>
<dbReference type="InterPro" id="IPR036624">
    <property type="entry name" value="Hcp1-lik_sf"/>
</dbReference>
<name>A0A0H2Y9K4_YERPA</name>
<proteinExistence type="predicted"/>